<accession>A0ABU2KSC5</accession>
<reference evidence="3" key="1">
    <citation type="submission" date="2023-07" db="EMBL/GenBank/DDBJ databases">
        <title>30 novel species of actinomycetes from the DSMZ collection.</title>
        <authorList>
            <person name="Nouioui I."/>
        </authorList>
    </citation>
    <scope>NUCLEOTIDE SEQUENCE [LARGE SCALE GENOMIC DNA]</scope>
    <source>
        <strain evidence="3">DSM 45055</strain>
    </source>
</reference>
<dbReference type="Pfam" id="PF08044">
    <property type="entry name" value="DUF1707"/>
    <property type="match status" value="1"/>
</dbReference>
<sequence>MEPDSDARSMRASDDDRDEVARLLREAVAEGRITLDELHERLDLTYRARTYADLAPVTADLPVAGVAPPAPVPAPREGAGAAALTGPSTPLVIRSTAGTVVRNGNWRVPRRVEIGNPYGDTRLDFSEANLLVDTVDIVLHGPWGFIKIVLPDAATAVAAVDTSLFGSCDSAVPDIPAPPAPHFRITGNIKGGALRVRYRRPMDDWVDWTMW</sequence>
<dbReference type="PANTHER" id="PTHR40763:SF5">
    <property type="entry name" value="MEMBRANE PROTEIN"/>
    <property type="match status" value="1"/>
</dbReference>
<keyword evidence="3" id="KW-1185">Reference proteome</keyword>
<protein>
    <submittedName>
        <fullName evidence="2">DUF1707 domain-containing protein</fullName>
    </submittedName>
</protein>
<gene>
    <name evidence="2" type="ORF">RM446_08695</name>
</gene>
<comment type="caution">
    <text evidence="2">The sequence shown here is derived from an EMBL/GenBank/DDBJ whole genome shotgun (WGS) entry which is preliminary data.</text>
</comment>
<evidence type="ECO:0000313" key="3">
    <source>
        <dbReference type="Proteomes" id="UP001183226"/>
    </source>
</evidence>
<feature type="domain" description="DUF1707" evidence="1">
    <location>
        <begin position="10"/>
        <end position="62"/>
    </location>
</feature>
<organism evidence="2 3">
    <name type="scientific">Streptomonospora wellingtoniae</name>
    <dbReference type="NCBI Taxonomy" id="3075544"/>
    <lineage>
        <taxon>Bacteria</taxon>
        <taxon>Bacillati</taxon>
        <taxon>Actinomycetota</taxon>
        <taxon>Actinomycetes</taxon>
        <taxon>Streptosporangiales</taxon>
        <taxon>Nocardiopsidaceae</taxon>
        <taxon>Streptomonospora</taxon>
    </lineage>
</organism>
<dbReference type="RefSeq" id="WP_311544676.1">
    <property type="nucleotide sequence ID" value="NZ_JAVREK010000007.1"/>
</dbReference>
<dbReference type="InterPro" id="IPR012551">
    <property type="entry name" value="DUF1707_SHOCT-like"/>
</dbReference>
<dbReference type="EMBL" id="JAVREK010000007">
    <property type="protein sequence ID" value="MDT0302185.1"/>
    <property type="molecule type" value="Genomic_DNA"/>
</dbReference>
<evidence type="ECO:0000259" key="1">
    <source>
        <dbReference type="Pfam" id="PF08044"/>
    </source>
</evidence>
<evidence type="ECO:0000313" key="2">
    <source>
        <dbReference type="EMBL" id="MDT0302185.1"/>
    </source>
</evidence>
<name>A0ABU2KSC5_9ACTN</name>
<dbReference type="Proteomes" id="UP001183226">
    <property type="component" value="Unassembled WGS sequence"/>
</dbReference>
<dbReference type="PANTHER" id="PTHR40763">
    <property type="entry name" value="MEMBRANE PROTEIN-RELATED"/>
    <property type="match status" value="1"/>
</dbReference>
<proteinExistence type="predicted"/>